<comment type="caution">
    <text evidence="1">The sequence shown here is derived from an EMBL/GenBank/DDBJ whole genome shotgun (WGS) entry which is preliminary data.</text>
</comment>
<dbReference type="EMBL" id="CM037027">
    <property type="protein sequence ID" value="KAH7658823.1"/>
    <property type="molecule type" value="Genomic_DNA"/>
</dbReference>
<name>A0ACB7UEW1_DIOAL</name>
<accession>A0ACB7UEW1</accession>
<proteinExistence type="predicted"/>
<dbReference type="Proteomes" id="UP000827976">
    <property type="component" value="Chromosome 17"/>
</dbReference>
<evidence type="ECO:0000313" key="2">
    <source>
        <dbReference type="Proteomes" id="UP000827976"/>
    </source>
</evidence>
<gene>
    <name evidence="1" type="ORF">IHE45_17G115300</name>
</gene>
<keyword evidence="2" id="KW-1185">Reference proteome</keyword>
<organism evidence="1 2">
    <name type="scientific">Dioscorea alata</name>
    <name type="common">Purple yam</name>
    <dbReference type="NCBI Taxonomy" id="55571"/>
    <lineage>
        <taxon>Eukaryota</taxon>
        <taxon>Viridiplantae</taxon>
        <taxon>Streptophyta</taxon>
        <taxon>Embryophyta</taxon>
        <taxon>Tracheophyta</taxon>
        <taxon>Spermatophyta</taxon>
        <taxon>Magnoliopsida</taxon>
        <taxon>Liliopsida</taxon>
        <taxon>Dioscoreales</taxon>
        <taxon>Dioscoreaceae</taxon>
        <taxon>Dioscorea</taxon>
    </lineage>
</organism>
<sequence length="250" mass="27707">MSASDEYFSLSGSTEVSFISCSKEFTPNAEEDRISGPISCLASRGAEFVYVVDQSESMDKLPLDCMVISTDGEIGDPGRYNRQDPFNSAVDSFFHSSEVSMVLYQCYEQEPGQSSDCTKSQFCLKCEQQDKQCGLDLKRDACCINVGHKHLEIVCPHVPSSGYEEKLKCFKIYGELLAFLSRLGSTLGVYGKGEGIFFVECSARGIVGVFSKFDWYKILDFGNLANIRSGVSVVDSLAWDQLSEYQLVSM</sequence>
<reference evidence="2" key="1">
    <citation type="journal article" date="2022" name="Nat. Commun.">
        <title>Chromosome evolution and the genetic basis of agronomically important traits in greater yam.</title>
        <authorList>
            <person name="Bredeson J.V."/>
            <person name="Lyons J.B."/>
            <person name="Oniyinde I.O."/>
            <person name="Okereke N.R."/>
            <person name="Kolade O."/>
            <person name="Nnabue I."/>
            <person name="Nwadili C.O."/>
            <person name="Hribova E."/>
            <person name="Parker M."/>
            <person name="Nwogha J."/>
            <person name="Shu S."/>
            <person name="Carlson J."/>
            <person name="Kariba R."/>
            <person name="Muthemba S."/>
            <person name="Knop K."/>
            <person name="Barton G.J."/>
            <person name="Sherwood A.V."/>
            <person name="Lopez-Montes A."/>
            <person name="Asiedu R."/>
            <person name="Jamnadass R."/>
            <person name="Muchugi A."/>
            <person name="Goodstein D."/>
            <person name="Egesi C.N."/>
            <person name="Featherston J."/>
            <person name="Asfaw A."/>
            <person name="Simpson G.G."/>
            <person name="Dolezel J."/>
            <person name="Hendre P.S."/>
            <person name="Van Deynze A."/>
            <person name="Kumar P.L."/>
            <person name="Obidiegwu J.E."/>
            <person name="Bhattacharjee R."/>
            <person name="Rokhsar D.S."/>
        </authorList>
    </citation>
    <scope>NUCLEOTIDE SEQUENCE [LARGE SCALE GENOMIC DNA]</scope>
    <source>
        <strain evidence="2">cv. TDa95/00328</strain>
    </source>
</reference>
<protein>
    <submittedName>
        <fullName evidence="1">Uncharacterized protein</fullName>
    </submittedName>
</protein>
<evidence type="ECO:0000313" key="1">
    <source>
        <dbReference type="EMBL" id="KAH7658823.1"/>
    </source>
</evidence>